<dbReference type="InterPro" id="IPR014722">
    <property type="entry name" value="Rib_uL2_dom2"/>
</dbReference>
<reference evidence="6" key="1">
    <citation type="submission" date="2021-10" db="EMBL/GenBank/DDBJ databases">
        <title>Tropical sea cucumber genome reveals ecological adaptation and Cuvierian tubules defense mechanism.</title>
        <authorList>
            <person name="Chen T."/>
        </authorList>
    </citation>
    <scope>NUCLEOTIDE SEQUENCE</scope>
    <source>
        <strain evidence="6">Nanhai2018</strain>
        <tissue evidence="6">Muscle</tissue>
    </source>
</reference>
<evidence type="ECO:0000256" key="3">
    <source>
        <dbReference type="ARBA" id="ARBA00023274"/>
    </source>
</evidence>
<evidence type="ECO:0000256" key="1">
    <source>
        <dbReference type="ARBA" id="ARBA00005636"/>
    </source>
</evidence>
<name>A0A9Q1CLY1_HOLLE</name>
<accession>A0A9Q1CLY1</accession>
<dbReference type="AlphaFoldDB" id="A0A9Q1CLY1"/>
<dbReference type="SMART" id="SM01383">
    <property type="entry name" value="Ribosomal_L2"/>
    <property type="match status" value="1"/>
</dbReference>
<dbReference type="InterPro" id="IPR012340">
    <property type="entry name" value="NA-bd_OB-fold"/>
</dbReference>
<dbReference type="Pfam" id="PF03947">
    <property type="entry name" value="Ribosomal_L2_C"/>
    <property type="match status" value="1"/>
</dbReference>
<dbReference type="InterPro" id="IPR002171">
    <property type="entry name" value="Ribosomal_uL2"/>
</dbReference>
<dbReference type="InterPro" id="IPR022669">
    <property type="entry name" value="Ribosomal_uL2_C"/>
</dbReference>
<evidence type="ECO:0000259" key="5">
    <source>
        <dbReference type="SMART" id="SM01383"/>
    </source>
</evidence>
<dbReference type="GO" id="GO:0003723">
    <property type="term" value="F:RNA binding"/>
    <property type="evidence" value="ECO:0007669"/>
    <property type="project" value="TreeGrafter"/>
</dbReference>
<dbReference type="PANTHER" id="PTHR13691">
    <property type="entry name" value="RIBOSOMAL PROTEIN L2"/>
    <property type="match status" value="1"/>
</dbReference>
<proteinExistence type="inferred from homology"/>
<keyword evidence="2 6" id="KW-0689">Ribosomal protein</keyword>
<dbReference type="InterPro" id="IPR008991">
    <property type="entry name" value="Translation_prot_SH3-like_sf"/>
</dbReference>
<dbReference type="OrthoDB" id="268576at2759"/>
<dbReference type="Gene3D" id="2.40.50.140">
    <property type="entry name" value="Nucleic acid-binding proteins"/>
    <property type="match status" value="1"/>
</dbReference>
<dbReference type="InterPro" id="IPR022666">
    <property type="entry name" value="Ribosomal_uL2_RNA-bd_dom"/>
</dbReference>
<feature type="domain" description="Large ribosomal subunit protein uL2 RNA-binding" evidence="5">
    <location>
        <begin position="99"/>
        <end position="179"/>
    </location>
</feature>
<organism evidence="6 7">
    <name type="scientific">Holothuria leucospilota</name>
    <name type="common">Black long sea cucumber</name>
    <name type="synonym">Mertensiothuria leucospilota</name>
    <dbReference type="NCBI Taxonomy" id="206669"/>
    <lineage>
        <taxon>Eukaryota</taxon>
        <taxon>Metazoa</taxon>
        <taxon>Echinodermata</taxon>
        <taxon>Eleutherozoa</taxon>
        <taxon>Echinozoa</taxon>
        <taxon>Holothuroidea</taxon>
        <taxon>Aspidochirotacea</taxon>
        <taxon>Aspidochirotida</taxon>
        <taxon>Holothuriidae</taxon>
        <taxon>Holothuria</taxon>
    </lineage>
</organism>
<feature type="domain" description="Large ribosomal subunit protein uL2 C-terminal" evidence="4">
    <location>
        <begin position="190"/>
        <end position="309"/>
    </location>
</feature>
<evidence type="ECO:0000256" key="2">
    <source>
        <dbReference type="ARBA" id="ARBA00022980"/>
    </source>
</evidence>
<dbReference type="SUPFAM" id="SSF50104">
    <property type="entry name" value="Translation proteins SH3-like domain"/>
    <property type="match status" value="1"/>
</dbReference>
<dbReference type="Pfam" id="PF00181">
    <property type="entry name" value="Ribosomal_L2_N"/>
    <property type="match status" value="1"/>
</dbReference>
<dbReference type="SUPFAM" id="SSF50249">
    <property type="entry name" value="Nucleic acid-binding proteins"/>
    <property type="match status" value="1"/>
</dbReference>
<gene>
    <name evidence="6" type="ORF">HOLleu_05620</name>
</gene>
<dbReference type="PANTHER" id="PTHR13691:SF73">
    <property type="entry name" value="LARGE RIBOSOMAL SUBUNIT PROTEIN UL2M"/>
    <property type="match status" value="1"/>
</dbReference>
<dbReference type="GO" id="GO:0032543">
    <property type="term" value="P:mitochondrial translation"/>
    <property type="evidence" value="ECO:0007669"/>
    <property type="project" value="TreeGrafter"/>
</dbReference>
<dbReference type="EMBL" id="JAIZAY010000002">
    <property type="protein sequence ID" value="KAJ8046819.1"/>
    <property type="molecule type" value="Genomic_DNA"/>
</dbReference>
<dbReference type="GO" id="GO:0003735">
    <property type="term" value="F:structural constituent of ribosome"/>
    <property type="evidence" value="ECO:0007669"/>
    <property type="project" value="InterPro"/>
</dbReference>
<comment type="similarity">
    <text evidence="1">Belongs to the universal ribosomal protein uL2 family.</text>
</comment>
<keyword evidence="7" id="KW-1185">Reference proteome</keyword>
<protein>
    <submittedName>
        <fullName evidence="6">39S ribosomal protein L2, mitochondrial</fullName>
    </submittedName>
</protein>
<dbReference type="FunFam" id="2.40.50.140:FF:000157">
    <property type="entry name" value="39S ribosomal protein L2, mitochondrial"/>
    <property type="match status" value="1"/>
</dbReference>
<dbReference type="SMART" id="SM01382">
    <property type="entry name" value="Ribosomal_L2_C"/>
    <property type="match status" value="1"/>
</dbReference>
<comment type="caution">
    <text evidence="6">The sequence shown here is derived from an EMBL/GenBank/DDBJ whole genome shotgun (WGS) entry which is preliminary data.</text>
</comment>
<dbReference type="Gene3D" id="2.30.30.30">
    <property type="match status" value="1"/>
</dbReference>
<sequence length="322" mass="36026">MTLHGVVKLFHNLSINRAVQTLNHCTRSLSMLTVQKFRNNVTESNKRCLCERGLRESSPLVGNCIGIHTSTTFLTPSVVKPWTLKKYTIRPLPMLRDGGRDPLTGRIVYKRRGGGHKRRYRMIDWHRIGPKEGPPLEEKVLNILYDPNRSARIALVAGGNKKRYILATMNMQEGDIIKTSQKIGRMTVVANEGDAYPVGAYPIGSLVHNIEKTPGEGSKLVHSAGTFAQILRKVGGQVILQLPSKRQISISEKCMATYGRLSNPDHNKRDLGKAGRSRWLGIRPKSGWFQRKGGWAGRKIKPLPPMKIYLDPKAKGTHISDV</sequence>
<dbReference type="GO" id="GO:0005762">
    <property type="term" value="C:mitochondrial large ribosomal subunit"/>
    <property type="evidence" value="ECO:0007669"/>
    <property type="project" value="TreeGrafter"/>
</dbReference>
<evidence type="ECO:0000313" key="7">
    <source>
        <dbReference type="Proteomes" id="UP001152320"/>
    </source>
</evidence>
<dbReference type="Proteomes" id="UP001152320">
    <property type="component" value="Chromosome 2"/>
</dbReference>
<evidence type="ECO:0000313" key="6">
    <source>
        <dbReference type="EMBL" id="KAJ8046819.1"/>
    </source>
</evidence>
<keyword evidence="3" id="KW-0687">Ribonucleoprotein</keyword>
<evidence type="ECO:0000259" key="4">
    <source>
        <dbReference type="SMART" id="SM01382"/>
    </source>
</evidence>